<evidence type="ECO:0000256" key="12">
    <source>
        <dbReference type="SAM" id="Phobius"/>
    </source>
</evidence>
<evidence type="ECO:0000256" key="1">
    <source>
        <dbReference type="ARBA" id="ARBA00004141"/>
    </source>
</evidence>
<evidence type="ECO:0000313" key="13">
    <source>
        <dbReference type="EMBL" id="GBN17804.1"/>
    </source>
</evidence>
<gene>
    <name evidence="13" type="primary">Scd3</name>
    <name evidence="13" type="ORF">AVEN_95681_1</name>
</gene>
<evidence type="ECO:0000256" key="10">
    <source>
        <dbReference type="ARBA" id="ARBA00023160"/>
    </source>
</evidence>
<evidence type="ECO:0000256" key="6">
    <source>
        <dbReference type="ARBA" id="ARBA00022989"/>
    </source>
</evidence>
<keyword evidence="10 11" id="KW-0275">Fatty acid biosynthesis</keyword>
<dbReference type="GO" id="GO:0005789">
    <property type="term" value="C:endoplasmic reticulum membrane"/>
    <property type="evidence" value="ECO:0007669"/>
    <property type="project" value="TreeGrafter"/>
</dbReference>
<dbReference type="PANTHER" id="PTHR11351:SF31">
    <property type="entry name" value="DESATURASE 1, ISOFORM A-RELATED"/>
    <property type="match status" value="1"/>
</dbReference>
<proteinExistence type="inferred from homology"/>
<evidence type="ECO:0000256" key="9">
    <source>
        <dbReference type="ARBA" id="ARBA00023136"/>
    </source>
</evidence>
<dbReference type="OrthoDB" id="10260134at2759"/>
<comment type="caution">
    <text evidence="13">The sequence shown here is derived from an EMBL/GenBank/DDBJ whole genome shotgun (WGS) entry which is preliminary data.</text>
</comment>
<name>A0A4Y2LTR3_ARAVE</name>
<keyword evidence="8" id="KW-0443">Lipid metabolism</keyword>
<keyword evidence="4 11" id="KW-0812">Transmembrane</keyword>
<comment type="cofactor">
    <cofactor evidence="11">
        <name>Fe(2+)</name>
        <dbReference type="ChEBI" id="CHEBI:29033"/>
    </cofactor>
</comment>
<comment type="domain">
    <text evidence="11">The histidine box domains are involved in binding the catalytic metal ions.</text>
</comment>
<evidence type="ECO:0000256" key="7">
    <source>
        <dbReference type="ARBA" id="ARBA00023002"/>
    </source>
</evidence>
<protein>
    <submittedName>
        <fullName evidence="13">Acyl-CoA desaturase 3</fullName>
    </submittedName>
</protein>
<keyword evidence="7 11" id="KW-0560">Oxidoreductase</keyword>
<dbReference type="EMBL" id="BGPR01006298">
    <property type="protein sequence ID" value="GBN17804.1"/>
    <property type="molecule type" value="Genomic_DNA"/>
</dbReference>
<comment type="subcellular location">
    <subcellularLocation>
        <location evidence="1">Membrane</location>
        <topology evidence="1">Multi-pass membrane protein</topology>
    </subcellularLocation>
</comment>
<keyword evidence="5" id="KW-0276">Fatty acid metabolism</keyword>
<dbReference type="InterPro" id="IPR015876">
    <property type="entry name" value="Acyl-CoA_DS"/>
</dbReference>
<keyword evidence="9 12" id="KW-0472">Membrane</keyword>
<evidence type="ECO:0000256" key="2">
    <source>
        <dbReference type="ARBA" id="ARBA00009295"/>
    </source>
</evidence>
<evidence type="ECO:0000256" key="8">
    <source>
        <dbReference type="ARBA" id="ARBA00023098"/>
    </source>
</evidence>
<evidence type="ECO:0000313" key="14">
    <source>
        <dbReference type="Proteomes" id="UP000499080"/>
    </source>
</evidence>
<feature type="transmembrane region" description="Helical" evidence="12">
    <location>
        <begin position="13"/>
        <end position="34"/>
    </location>
</feature>
<dbReference type="AlphaFoldDB" id="A0A4Y2LTR3"/>
<accession>A0A4Y2LTR3</accession>
<reference evidence="13 14" key="1">
    <citation type="journal article" date="2019" name="Sci. Rep.">
        <title>Orb-weaving spider Araneus ventricosus genome elucidates the spidroin gene catalogue.</title>
        <authorList>
            <person name="Kono N."/>
            <person name="Nakamura H."/>
            <person name="Ohtoshi R."/>
            <person name="Moran D.A.P."/>
            <person name="Shinohara A."/>
            <person name="Yoshida Y."/>
            <person name="Fujiwara M."/>
            <person name="Mori M."/>
            <person name="Tomita M."/>
            <person name="Arakawa K."/>
        </authorList>
    </citation>
    <scope>NUCLEOTIDE SEQUENCE [LARGE SCALE GENOMIC DNA]</scope>
</reference>
<sequence>MLASIDEFCFYRFYTPLVLFFCFYLPIMIPVSCWGKTAWNSFFIAAMARYGVSMNSTFLVNSAAHKYSYQPFDKCIEARENSVVALLTIGTTTITFFPGTTPPVNWGTL</sequence>
<dbReference type="GO" id="GO:0005506">
    <property type="term" value="F:iron ion binding"/>
    <property type="evidence" value="ECO:0007669"/>
    <property type="project" value="TreeGrafter"/>
</dbReference>
<keyword evidence="6 12" id="KW-1133">Transmembrane helix</keyword>
<dbReference type="GO" id="GO:0004768">
    <property type="term" value="F:stearoyl-CoA 9-desaturase activity"/>
    <property type="evidence" value="ECO:0007669"/>
    <property type="project" value="TreeGrafter"/>
</dbReference>
<organism evidence="13 14">
    <name type="scientific">Araneus ventricosus</name>
    <name type="common">Orbweaver spider</name>
    <name type="synonym">Epeira ventricosa</name>
    <dbReference type="NCBI Taxonomy" id="182803"/>
    <lineage>
        <taxon>Eukaryota</taxon>
        <taxon>Metazoa</taxon>
        <taxon>Ecdysozoa</taxon>
        <taxon>Arthropoda</taxon>
        <taxon>Chelicerata</taxon>
        <taxon>Arachnida</taxon>
        <taxon>Araneae</taxon>
        <taxon>Araneomorphae</taxon>
        <taxon>Entelegynae</taxon>
        <taxon>Araneoidea</taxon>
        <taxon>Araneidae</taxon>
        <taxon>Araneus</taxon>
    </lineage>
</organism>
<dbReference type="Proteomes" id="UP000499080">
    <property type="component" value="Unassembled WGS sequence"/>
</dbReference>
<evidence type="ECO:0000256" key="11">
    <source>
        <dbReference type="RuleBase" id="RU000581"/>
    </source>
</evidence>
<dbReference type="PRINTS" id="PR00075">
    <property type="entry name" value="FACDDSATRASE"/>
</dbReference>
<dbReference type="GO" id="GO:0006636">
    <property type="term" value="P:unsaturated fatty acid biosynthetic process"/>
    <property type="evidence" value="ECO:0007669"/>
    <property type="project" value="TreeGrafter"/>
</dbReference>
<dbReference type="PANTHER" id="PTHR11351">
    <property type="entry name" value="ACYL-COA DESATURASE"/>
    <property type="match status" value="1"/>
</dbReference>
<comment type="similarity">
    <text evidence="2 11">Belongs to the fatty acid desaturase type 1 family.</text>
</comment>
<keyword evidence="3 11" id="KW-0444">Lipid biosynthesis</keyword>
<evidence type="ECO:0000256" key="4">
    <source>
        <dbReference type="ARBA" id="ARBA00022692"/>
    </source>
</evidence>
<evidence type="ECO:0000256" key="3">
    <source>
        <dbReference type="ARBA" id="ARBA00022516"/>
    </source>
</evidence>
<evidence type="ECO:0000256" key="5">
    <source>
        <dbReference type="ARBA" id="ARBA00022832"/>
    </source>
</evidence>
<keyword evidence="14" id="KW-1185">Reference proteome</keyword>